<comment type="caution">
    <text evidence="2">The sequence shown here is derived from an EMBL/GenBank/DDBJ whole genome shotgun (WGS) entry which is preliminary data.</text>
</comment>
<gene>
    <name evidence="2" type="ORF">Fcan01_25469</name>
</gene>
<evidence type="ECO:0000256" key="1">
    <source>
        <dbReference type="SAM" id="Phobius"/>
    </source>
</evidence>
<keyword evidence="1" id="KW-0812">Transmembrane</keyword>
<evidence type="ECO:0000313" key="3">
    <source>
        <dbReference type="Proteomes" id="UP000198287"/>
    </source>
</evidence>
<feature type="transmembrane region" description="Helical" evidence="1">
    <location>
        <begin position="96"/>
        <end position="119"/>
    </location>
</feature>
<reference evidence="2 3" key="1">
    <citation type="submission" date="2015-12" db="EMBL/GenBank/DDBJ databases">
        <title>The genome of Folsomia candida.</title>
        <authorList>
            <person name="Faddeeva A."/>
            <person name="Derks M.F."/>
            <person name="Anvar Y."/>
            <person name="Smit S."/>
            <person name="Van Straalen N."/>
            <person name="Roelofs D."/>
        </authorList>
    </citation>
    <scope>NUCLEOTIDE SEQUENCE [LARGE SCALE GENOMIC DNA]</scope>
    <source>
        <strain evidence="2 3">VU population</strain>
        <tissue evidence="2">Whole body</tissue>
    </source>
</reference>
<feature type="transmembrane region" description="Helical" evidence="1">
    <location>
        <begin position="68"/>
        <end position="90"/>
    </location>
</feature>
<dbReference type="Proteomes" id="UP000198287">
    <property type="component" value="Unassembled WGS sequence"/>
</dbReference>
<dbReference type="EMBL" id="LNIX01000037">
    <property type="protein sequence ID" value="OXA39720.1"/>
    <property type="molecule type" value="Genomic_DNA"/>
</dbReference>
<sequence length="188" mass="21135">MGIGILETLTWLGVIDCILAGVFSTLIYPRIAVEMWLQVLQRNINEASMKQYRVAESLQNLFHDVARFPVMSLVLGGVVMAEVLSLYILITSWKPIPITVAVFFTLVAFDFSVVINYILNDLSRYFVASVGYIETVKRSAKGTKWSNGFLKSCPPLKFPVGDGTFFDKMSSLNIWQTCINHLVTLLLM</sequence>
<organism evidence="2 3">
    <name type="scientific">Folsomia candida</name>
    <name type="common">Springtail</name>
    <dbReference type="NCBI Taxonomy" id="158441"/>
    <lineage>
        <taxon>Eukaryota</taxon>
        <taxon>Metazoa</taxon>
        <taxon>Ecdysozoa</taxon>
        <taxon>Arthropoda</taxon>
        <taxon>Hexapoda</taxon>
        <taxon>Collembola</taxon>
        <taxon>Entomobryomorpha</taxon>
        <taxon>Isotomoidea</taxon>
        <taxon>Isotomidae</taxon>
        <taxon>Proisotominae</taxon>
        <taxon>Folsomia</taxon>
    </lineage>
</organism>
<feature type="transmembrane region" description="Helical" evidence="1">
    <location>
        <begin position="12"/>
        <end position="33"/>
    </location>
</feature>
<keyword evidence="1" id="KW-0472">Membrane</keyword>
<dbReference type="AlphaFoldDB" id="A0A226D3T3"/>
<name>A0A226D3T3_FOLCA</name>
<keyword evidence="3" id="KW-1185">Reference proteome</keyword>
<keyword evidence="1" id="KW-1133">Transmembrane helix</keyword>
<evidence type="ECO:0000313" key="2">
    <source>
        <dbReference type="EMBL" id="OXA39720.1"/>
    </source>
</evidence>
<accession>A0A226D3T3</accession>
<proteinExistence type="predicted"/>
<protein>
    <submittedName>
        <fullName evidence="2">Uncharacterized protein</fullName>
    </submittedName>
</protein>